<proteinExistence type="predicted"/>
<dbReference type="EMBL" id="CAJVPZ010016025">
    <property type="protein sequence ID" value="CAG8670306.1"/>
    <property type="molecule type" value="Genomic_DNA"/>
</dbReference>
<feature type="region of interest" description="Disordered" evidence="1">
    <location>
        <begin position="1"/>
        <end position="34"/>
    </location>
</feature>
<feature type="non-terminal residue" evidence="2">
    <location>
        <position position="1"/>
    </location>
</feature>
<evidence type="ECO:0000256" key="1">
    <source>
        <dbReference type="SAM" id="MobiDB-lite"/>
    </source>
</evidence>
<accession>A0A9N9HCR1</accession>
<reference evidence="2" key="1">
    <citation type="submission" date="2021-06" db="EMBL/GenBank/DDBJ databases">
        <authorList>
            <person name="Kallberg Y."/>
            <person name="Tangrot J."/>
            <person name="Rosling A."/>
        </authorList>
    </citation>
    <scope>NUCLEOTIDE SEQUENCE</scope>
    <source>
        <strain evidence="2">IN212</strain>
    </source>
</reference>
<evidence type="ECO:0000313" key="3">
    <source>
        <dbReference type="Proteomes" id="UP000789396"/>
    </source>
</evidence>
<dbReference type="Proteomes" id="UP000789396">
    <property type="component" value="Unassembled WGS sequence"/>
</dbReference>
<comment type="caution">
    <text evidence="2">The sequence shown here is derived from an EMBL/GenBank/DDBJ whole genome shotgun (WGS) entry which is preliminary data.</text>
</comment>
<dbReference type="OrthoDB" id="262547at2759"/>
<gene>
    <name evidence="2" type="ORF">RFULGI_LOCUS9199</name>
</gene>
<name>A0A9N9HCR1_9GLOM</name>
<organism evidence="2 3">
    <name type="scientific">Racocetra fulgida</name>
    <dbReference type="NCBI Taxonomy" id="60492"/>
    <lineage>
        <taxon>Eukaryota</taxon>
        <taxon>Fungi</taxon>
        <taxon>Fungi incertae sedis</taxon>
        <taxon>Mucoromycota</taxon>
        <taxon>Glomeromycotina</taxon>
        <taxon>Glomeromycetes</taxon>
        <taxon>Diversisporales</taxon>
        <taxon>Gigasporaceae</taxon>
        <taxon>Racocetra</taxon>
    </lineage>
</organism>
<sequence length="75" mass="8376">SDRHAIFVDSDSDESSNSSDHHDLQNPPHSRPDHENAKLMQIGIQTALAISIHKFPGIWIIIHGWVNSLIKSCPI</sequence>
<feature type="compositionally biased region" description="Basic and acidic residues" evidence="1">
    <location>
        <begin position="19"/>
        <end position="34"/>
    </location>
</feature>
<protein>
    <submittedName>
        <fullName evidence="2">7376_t:CDS:1</fullName>
    </submittedName>
</protein>
<keyword evidence="3" id="KW-1185">Reference proteome</keyword>
<dbReference type="AlphaFoldDB" id="A0A9N9HCR1"/>
<evidence type="ECO:0000313" key="2">
    <source>
        <dbReference type="EMBL" id="CAG8670306.1"/>
    </source>
</evidence>